<dbReference type="AlphaFoldDB" id="A0AAE3U8U5"/>
<gene>
    <name evidence="1" type="ORF">QNI16_28105</name>
</gene>
<proteinExistence type="predicted"/>
<protein>
    <submittedName>
        <fullName evidence="1">Uncharacterized protein</fullName>
    </submittedName>
</protein>
<evidence type="ECO:0000313" key="1">
    <source>
        <dbReference type="EMBL" id="MDJ1484394.1"/>
    </source>
</evidence>
<comment type="caution">
    <text evidence="1">The sequence shown here is derived from an EMBL/GenBank/DDBJ whole genome shotgun (WGS) entry which is preliminary data.</text>
</comment>
<sequence>MKSIQLDALSQYFPQLLSKSINELYQSSFEPQQIVLFFEGWEFYEPYNRYIDDTESRNIVWFNESTYCINGTELKWPVTLNDFITDCHSFNVDLRWNPAIQERF</sequence>
<dbReference type="EMBL" id="JASJOS010000014">
    <property type="protein sequence ID" value="MDJ1484394.1"/>
    <property type="molecule type" value="Genomic_DNA"/>
</dbReference>
<name>A0AAE3U8U5_9BACT</name>
<organism evidence="1 2">
    <name type="scientific">Xanthocytophaga flava</name>
    <dbReference type="NCBI Taxonomy" id="3048013"/>
    <lineage>
        <taxon>Bacteria</taxon>
        <taxon>Pseudomonadati</taxon>
        <taxon>Bacteroidota</taxon>
        <taxon>Cytophagia</taxon>
        <taxon>Cytophagales</taxon>
        <taxon>Rhodocytophagaceae</taxon>
        <taxon>Xanthocytophaga</taxon>
    </lineage>
</organism>
<accession>A0AAE3U8U5</accession>
<reference evidence="1" key="1">
    <citation type="submission" date="2023-05" db="EMBL/GenBank/DDBJ databases">
        <authorList>
            <person name="Zhang X."/>
        </authorList>
    </citation>
    <scope>NUCLEOTIDE SEQUENCE</scope>
    <source>
        <strain evidence="1">YF14B1</strain>
    </source>
</reference>
<dbReference type="Proteomes" id="UP001241110">
    <property type="component" value="Unassembled WGS sequence"/>
</dbReference>
<evidence type="ECO:0000313" key="2">
    <source>
        <dbReference type="Proteomes" id="UP001241110"/>
    </source>
</evidence>
<dbReference type="RefSeq" id="WP_313985625.1">
    <property type="nucleotide sequence ID" value="NZ_JASJOR010000028.1"/>
</dbReference>